<dbReference type="Pfam" id="PF06094">
    <property type="entry name" value="GGACT"/>
    <property type="match status" value="1"/>
</dbReference>
<sequence length="122" mass="13592">MNTNTTEKLFSYGTLQYEAVQLASFGRKLEGNKDILPGFELSTVEIKDPKVIATSGESTHPIITYTGNPSDTVKGMVFNVSQKEIKEADKYEVADYKRVSVQLASGLKAWVYIHADDSFHNK</sequence>
<evidence type="ECO:0000313" key="3">
    <source>
        <dbReference type="Proteomes" id="UP001139721"/>
    </source>
</evidence>
<comment type="caution">
    <text evidence="2">The sequence shown here is derived from an EMBL/GenBank/DDBJ whole genome shotgun (WGS) entry which is preliminary data.</text>
</comment>
<dbReference type="CDD" id="cd06661">
    <property type="entry name" value="GGCT_like"/>
    <property type="match status" value="1"/>
</dbReference>
<gene>
    <name evidence="2" type="ORF">LOX96_11725</name>
</gene>
<dbReference type="InterPro" id="IPR013024">
    <property type="entry name" value="GGCT-like"/>
</dbReference>
<dbReference type="Gene3D" id="3.10.490.10">
    <property type="entry name" value="Gamma-glutamyl cyclotransferase-like"/>
    <property type="match status" value="1"/>
</dbReference>
<dbReference type="EMBL" id="JAJKBJ010000014">
    <property type="protein sequence ID" value="MCL9684765.1"/>
    <property type="molecule type" value="Genomic_DNA"/>
</dbReference>
<feature type="domain" description="Gamma-glutamylcyclotransferase AIG2-like" evidence="1">
    <location>
        <begin position="9"/>
        <end position="116"/>
    </location>
</feature>
<evidence type="ECO:0000313" key="2">
    <source>
        <dbReference type="EMBL" id="MCL9684765.1"/>
    </source>
</evidence>
<keyword evidence="3" id="KW-1185">Reference proteome</keyword>
<reference evidence="2" key="1">
    <citation type="submission" date="2021-11" db="EMBL/GenBank/DDBJ databases">
        <title>Legionella maioricencis sp. nov., a new species isolated from hot water samples in Mallorca.</title>
        <authorList>
            <person name="Crespi S."/>
            <person name="Drasar V."/>
            <person name="Salva-Serra F."/>
            <person name="Jaen-Luchoro D."/>
            <person name="Pineiro-Iglesias B."/>
            <person name="Aliaga F."/>
            <person name="Fernandez-Juarez V."/>
            <person name="Coll G."/>
            <person name="Moore E.R.B."/>
            <person name="Bennasar-Figueras A."/>
        </authorList>
    </citation>
    <scope>NUCLEOTIDE SEQUENCE</scope>
    <source>
        <strain evidence="2">HCPI-6</strain>
    </source>
</reference>
<dbReference type="AlphaFoldDB" id="A0A9X2D2A8"/>
<dbReference type="SUPFAM" id="SSF110857">
    <property type="entry name" value="Gamma-glutamyl cyclotransferase-like"/>
    <property type="match status" value="1"/>
</dbReference>
<name>A0A9X2D2A8_9GAMM</name>
<dbReference type="Proteomes" id="UP001139721">
    <property type="component" value="Unassembled WGS sequence"/>
</dbReference>
<dbReference type="InterPro" id="IPR009288">
    <property type="entry name" value="AIG2-like_dom"/>
</dbReference>
<dbReference type="RefSeq" id="WP_250422039.1">
    <property type="nucleotide sequence ID" value="NZ_JAJKBJ010000014.1"/>
</dbReference>
<evidence type="ECO:0000259" key="1">
    <source>
        <dbReference type="Pfam" id="PF06094"/>
    </source>
</evidence>
<proteinExistence type="predicted"/>
<accession>A0A9X2D2A8</accession>
<dbReference type="InterPro" id="IPR036568">
    <property type="entry name" value="GGCT-like_sf"/>
</dbReference>
<protein>
    <submittedName>
        <fullName evidence="2">Gamma-glutamylcyclotransferase</fullName>
    </submittedName>
</protein>
<organism evidence="2 3">
    <name type="scientific">Legionella maioricensis</name>
    <dbReference type="NCBI Taxonomy" id="2896528"/>
    <lineage>
        <taxon>Bacteria</taxon>
        <taxon>Pseudomonadati</taxon>
        <taxon>Pseudomonadota</taxon>
        <taxon>Gammaproteobacteria</taxon>
        <taxon>Legionellales</taxon>
        <taxon>Legionellaceae</taxon>
        <taxon>Legionella</taxon>
    </lineage>
</organism>